<evidence type="ECO:0000313" key="2">
    <source>
        <dbReference type="EMBL" id="ROS00258.1"/>
    </source>
</evidence>
<protein>
    <submittedName>
        <fullName evidence="2">DNA-binding MarR family transcriptional regulator</fullName>
    </submittedName>
</protein>
<dbReference type="SUPFAM" id="SSF46785">
    <property type="entry name" value="Winged helix' DNA-binding domain"/>
    <property type="match status" value="1"/>
</dbReference>
<keyword evidence="2" id="KW-0238">DNA-binding</keyword>
<dbReference type="RefSeq" id="WP_123713231.1">
    <property type="nucleotide sequence ID" value="NZ_RKHR01000005.1"/>
</dbReference>
<sequence>MEKRLFFLLNMSQHRLYKHVDQRSEKDLGVTIKQLAALYLLAKNEGCQLKAMCDGLGLNNSAVTGLTQRLEKNALIRREACSIDRRASQLYLTEKGQSKIEAAAPLLQEMNEAIQGEFSDEEITIVTRFLNHLMERF</sequence>
<accession>A0A3N2DKF9</accession>
<dbReference type="AlphaFoldDB" id="A0A3N2DKF9"/>
<gene>
    <name evidence="2" type="ORF">EDC56_2896</name>
</gene>
<evidence type="ECO:0000313" key="3">
    <source>
        <dbReference type="Proteomes" id="UP000275394"/>
    </source>
</evidence>
<proteinExistence type="predicted"/>
<evidence type="ECO:0000259" key="1">
    <source>
        <dbReference type="PROSITE" id="PS50995"/>
    </source>
</evidence>
<dbReference type="InterPro" id="IPR036390">
    <property type="entry name" value="WH_DNA-bd_sf"/>
</dbReference>
<feature type="domain" description="HTH marR-type" evidence="1">
    <location>
        <begin position="2"/>
        <end position="135"/>
    </location>
</feature>
<dbReference type="InterPro" id="IPR000835">
    <property type="entry name" value="HTH_MarR-typ"/>
</dbReference>
<dbReference type="Proteomes" id="UP000275394">
    <property type="component" value="Unassembled WGS sequence"/>
</dbReference>
<organism evidence="2 3">
    <name type="scientific">Sinobacterium caligoides</name>
    <dbReference type="NCBI Taxonomy" id="933926"/>
    <lineage>
        <taxon>Bacteria</taxon>
        <taxon>Pseudomonadati</taxon>
        <taxon>Pseudomonadota</taxon>
        <taxon>Gammaproteobacteria</taxon>
        <taxon>Cellvibrionales</taxon>
        <taxon>Spongiibacteraceae</taxon>
        <taxon>Sinobacterium</taxon>
    </lineage>
</organism>
<dbReference type="InterPro" id="IPR039422">
    <property type="entry name" value="MarR/SlyA-like"/>
</dbReference>
<dbReference type="Gene3D" id="1.10.10.10">
    <property type="entry name" value="Winged helix-like DNA-binding domain superfamily/Winged helix DNA-binding domain"/>
    <property type="match status" value="1"/>
</dbReference>
<comment type="caution">
    <text evidence="2">The sequence shown here is derived from an EMBL/GenBank/DDBJ whole genome shotgun (WGS) entry which is preliminary data.</text>
</comment>
<dbReference type="PROSITE" id="PS50995">
    <property type="entry name" value="HTH_MARR_2"/>
    <property type="match status" value="1"/>
</dbReference>
<keyword evidence="3" id="KW-1185">Reference proteome</keyword>
<dbReference type="PANTHER" id="PTHR33164">
    <property type="entry name" value="TRANSCRIPTIONAL REGULATOR, MARR FAMILY"/>
    <property type="match status" value="1"/>
</dbReference>
<dbReference type="GO" id="GO:0006950">
    <property type="term" value="P:response to stress"/>
    <property type="evidence" value="ECO:0007669"/>
    <property type="project" value="TreeGrafter"/>
</dbReference>
<dbReference type="GO" id="GO:0003677">
    <property type="term" value="F:DNA binding"/>
    <property type="evidence" value="ECO:0007669"/>
    <property type="project" value="UniProtKB-KW"/>
</dbReference>
<reference evidence="2 3" key="1">
    <citation type="submission" date="2018-11" db="EMBL/GenBank/DDBJ databases">
        <title>Genomic Encyclopedia of Type Strains, Phase IV (KMG-IV): sequencing the most valuable type-strain genomes for metagenomic binning, comparative biology and taxonomic classification.</title>
        <authorList>
            <person name="Goeker M."/>
        </authorList>
    </citation>
    <scope>NUCLEOTIDE SEQUENCE [LARGE SCALE GENOMIC DNA]</scope>
    <source>
        <strain evidence="2 3">DSM 100316</strain>
    </source>
</reference>
<name>A0A3N2DKF9_9GAMM</name>
<dbReference type="SMART" id="SM00347">
    <property type="entry name" value="HTH_MARR"/>
    <property type="match status" value="1"/>
</dbReference>
<dbReference type="PRINTS" id="PR00598">
    <property type="entry name" value="HTHMARR"/>
</dbReference>
<dbReference type="Pfam" id="PF01047">
    <property type="entry name" value="MarR"/>
    <property type="match status" value="1"/>
</dbReference>
<dbReference type="GO" id="GO:0003700">
    <property type="term" value="F:DNA-binding transcription factor activity"/>
    <property type="evidence" value="ECO:0007669"/>
    <property type="project" value="InterPro"/>
</dbReference>
<dbReference type="OrthoDB" id="5296557at2"/>
<dbReference type="EMBL" id="RKHR01000005">
    <property type="protein sequence ID" value="ROS00258.1"/>
    <property type="molecule type" value="Genomic_DNA"/>
</dbReference>
<dbReference type="InterPro" id="IPR036388">
    <property type="entry name" value="WH-like_DNA-bd_sf"/>
</dbReference>
<dbReference type="PANTHER" id="PTHR33164:SF43">
    <property type="entry name" value="HTH-TYPE TRANSCRIPTIONAL REPRESSOR YETL"/>
    <property type="match status" value="1"/>
</dbReference>